<dbReference type="InterPro" id="IPR002104">
    <property type="entry name" value="Integrase_catalytic"/>
</dbReference>
<evidence type="ECO:0000259" key="2">
    <source>
        <dbReference type="PROSITE" id="PS51898"/>
    </source>
</evidence>
<sequence>MTQLDPAGRPSVGDRPSTFNVKLWNIRTYKGKRKTTYTVRWKVNGKLFPETFDTESLALSRRNELLTAQAKGIAFDVELGVPVTEVPAILARQAEEEEEEPELTWYEHCVNYVERRHKWLAANSRRSVADTLATILPVLLPDAPGRPEKRQLRLALYQWAFDKNRREREDMPPHVENALQWVADHSPPASALADPDKVLTALEAIGSTQKGKRASGNTIARKRAVLSNVLEFGVGEFLDGNPLPAASKKWNPPKAVEEVDPRVVINPEQAVALLDALRQLPHSGPKLVAFFGCLYYGGLRPSEAVRLRRSNLDIPMRGSGTLVLEDSGPVAGRTWTDSGKRRDKRGLKWRGDKEVRYVPCPPELTELLREHLAVFGTNVEGYLFRGHRGGELSESVYERLLKRARMKAFTPEQVASPMARRPYDLRHACLSAWLNAGIDPAQVAHWAGNSVRVLLGTYAKCVSGREAINRSKAEQATRADPPAPSGD</sequence>
<proteinExistence type="predicted"/>
<dbReference type="InterPro" id="IPR011010">
    <property type="entry name" value="DNA_brk_join_enz"/>
</dbReference>
<protein>
    <submittedName>
        <fullName evidence="3">Tyrosine-type recombinase/integrase</fullName>
    </submittedName>
</protein>
<dbReference type="RefSeq" id="WP_270677142.1">
    <property type="nucleotide sequence ID" value="NZ_JAQFWP010000012.1"/>
</dbReference>
<name>A0ABT4TIQ2_9ACTN</name>
<dbReference type="PROSITE" id="PS51898">
    <property type="entry name" value="TYR_RECOMBINASE"/>
    <property type="match status" value="1"/>
</dbReference>
<reference evidence="3" key="1">
    <citation type="submission" date="2023-01" db="EMBL/GenBank/DDBJ databases">
        <title>Draft genome sequence of Nocardiopsis sp. LSu2-4 isolated from halophytes.</title>
        <authorList>
            <person name="Duangmal K."/>
            <person name="Chantavorakit T."/>
        </authorList>
    </citation>
    <scope>NUCLEOTIDE SEQUENCE</scope>
    <source>
        <strain evidence="3">LSu2-4</strain>
    </source>
</reference>
<gene>
    <name evidence="3" type="ORF">O4U47_08645</name>
</gene>
<dbReference type="PANTHER" id="PTHR30349:SF64">
    <property type="entry name" value="PROPHAGE INTEGRASE INTD-RELATED"/>
    <property type="match status" value="1"/>
</dbReference>
<evidence type="ECO:0000256" key="1">
    <source>
        <dbReference type="ARBA" id="ARBA00023172"/>
    </source>
</evidence>
<dbReference type="Pfam" id="PF00589">
    <property type="entry name" value="Phage_integrase"/>
    <property type="match status" value="1"/>
</dbReference>
<accession>A0ABT4TIQ2</accession>
<keyword evidence="1" id="KW-0233">DNA recombination</keyword>
<feature type="domain" description="Tyr recombinase" evidence="2">
    <location>
        <begin position="260"/>
        <end position="474"/>
    </location>
</feature>
<comment type="caution">
    <text evidence="3">The sequence shown here is derived from an EMBL/GenBank/DDBJ whole genome shotgun (WGS) entry which is preliminary data.</text>
</comment>
<evidence type="ECO:0000313" key="3">
    <source>
        <dbReference type="EMBL" id="MDA2804578.1"/>
    </source>
</evidence>
<organism evidence="3 4">
    <name type="scientific">Nocardiopsis suaedae</name>
    <dbReference type="NCBI Taxonomy" id="3018444"/>
    <lineage>
        <taxon>Bacteria</taxon>
        <taxon>Bacillati</taxon>
        <taxon>Actinomycetota</taxon>
        <taxon>Actinomycetes</taxon>
        <taxon>Streptosporangiales</taxon>
        <taxon>Nocardiopsidaceae</taxon>
        <taxon>Nocardiopsis</taxon>
    </lineage>
</organism>
<dbReference type="EMBL" id="JAQFWP010000012">
    <property type="protein sequence ID" value="MDA2804578.1"/>
    <property type="molecule type" value="Genomic_DNA"/>
</dbReference>
<evidence type="ECO:0000313" key="4">
    <source>
        <dbReference type="Proteomes" id="UP001165685"/>
    </source>
</evidence>
<dbReference type="Gene3D" id="1.10.443.10">
    <property type="entry name" value="Intergrase catalytic core"/>
    <property type="match status" value="1"/>
</dbReference>
<dbReference type="PANTHER" id="PTHR30349">
    <property type="entry name" value="PHAGE INTEGRASE-RELATED"/>
    <property type="match status" value="1"/>
</dbReference>
<dbReference type="InterPro" id="IPR050090">
    <property type="entry name" value="Tyrosine_recombinase_XerCD"/>
</dbReference>
<dbReference type="Proteomes" id="UP001165685">
    <property type="component" value="Unassembled WGS sequence"/>
</dbReference>
<keyword evidence="4" id="KW-1185">Reference proteome</keyword>
<dbReference type="SUPFAM" id="SSF56349">
    <property type="entry name" value="DNA breaking-rejoining enzymes"/>
    <property type="match status" value="1"/>
</dbReference>
<dbReference type="InterPro" id="IPR013762">
    <property type="entry name" value="Integrase-like_cat_sf"/>
</dbReference>
<dbReference type="CDD" id="cd00397">
    <property type="entry name" value="DNA_BRE_C"/>
    <property type="match status" value="1"/>
</dbReference>